<accession>A0AAT9HK12</accession>
<evidence type="ECO:0000313" key="2">
    <source>
        <dbReference type="EMBL" id="BFO17755.1"/>
    </source>
</evidence>
<protein>
    <submittedName>
        <fullName evidence="2">Uncharacterized protein</fullName>
    </submittedName>
</protein>
<reference evidence="2" key="1">
    <citation type="submission" date="2024-06" db="EMBL/GenBank/DDBJ databases">
        <authorList>
            <consortium name="consrtm"/>
            <person name="Uemura M."/>
            <person name="Terahara T."/>
        </authorList>
    </citation>
    <scope>NUCLEOTIDE SEQUENCE</scope>
    <source>
        <strain evidence="2">KM77-8</strain>
    </source>
</reference>
<sequence>MSAPATAETTVTAAASPSLEMKETPDTDRPARAMITVQPETSTDRPLVDVACPAAPTGSPPSIRSCR</sequence>
<dbReference type="EMBL" id="AP035768">
    <property type="protein sequence ID" value="BFO17755.1"/>
    <property type="molecule type" value="Genomic_DNA"/>
</dbReference>
<gene>
    <name evidence="2" type="ORF">SHKM778_41430</name>
</gene>
<evidence type="ECO:0000256" key="1">
    <source>
        <dbReference type="SAM" id="MobiDB-lite"/>
    </source>
</evidence>
<dbReference type="AlphaFoldDB" id="A0AAT9HK12"/>
<proteinExistence type="predicted"/>
<organism evidence="2">
    <name type="scientific">Streptomyces haneummycinicus</name>
    <dbReference type="NCBI Taxonomy" id="3074435"/>
    <lineage>
        <taxon>Bacteria</taxon>
        <taxon>Bacillati</taxon>
        <taxon>Actinomycetota</taxon>
        <taxon>Actinomycetes</taxon>
        <taxon>Kitasatosporales</taxon>
        <taxon>Streptomycetaceae</taxon>
        <taxon>Streptomyces</taxon>
    </lineage>
</organism>
<feature type="region of interest" description="Disordered" evidence="1">
    <location>
        <begin position="1"/>
        <end position="31"/>
    </location>
</feature>
<feature type="compositionally biased region" description="Basic and acidic residues" evidence="1">
    <location>
        <begin position="20"/>
        <end position="31"/>
    </location>
</feature>
<name>A0AAT9HK12_9ACTN</name>
<feature type="compositionally biased region" description="Low complexity" evidence="1">
    <location>
        <begin position="1"/>
        <end position="15"/>
    </location>
</feature>
<reference evidence="2" key="2">
    <citation type="submission" date="2024-07" db="EMBL/GenBank/DDBJ databases">
        <title>Streptomyces haneummycinica sp. nov., a new antibiotic-producing actinobacterium isolated from marine sediment.</title>
        <authorList>
            <person name="Uemura M."/>
            <person name="Hamada M."/>
            <person name="Hirano S."/>
            <person name="Kobayashi K."/>
            <person name="Ohshiro T."/>
            <person name="Kobayashi T."/>
            <person name="Terahara T."/>
        </authorList>
    </citation>
    <scope>NUCLEOTIDE SEQUENCE</scope>
    <source>
        <strain evidence="2">KM77-8</strain>
    </source>
</reference>